<feature type="compositionally biased region" description="Low complexity" evidence="1">
    <location>
        <begin position="722"/>
        <end position="740"/>
    </location>
</feature>
<evidence type="ECO:0000313" key="3">
    <source>
        <dbReference type="Proteomes" id="UP000075714"/>
    </source>
</evidence>
<accession>A0A150GUT7</accession>
<proteinExistence type="predicted"/>
<gene>
    <name evidence="2" type="ORF">GPECTOR_8g81</name>
</gene>
<dbReference type="EMBL" id="LSYV01000009">
    <property type="protein sequence ID" value="KXZ53090.1"/>
    <property type="molecule type" value="Genomic_DNA"/>
</dbReference>
<evidence type="ECO:0000313" key="2">
    <source>
        <dbReference type="EMBL" id="KXZ53090.1"/>
    </source>
</evidence>
<protein>
    <submittedName>
        <fullName evidence="2">Uncharacterized protein</fullName>
    </submittedName>
</protein>
<reference evidence="3" key="1">
    <citation type="journal article" date="2016" name="Nat. Commun.">
        <title>The Gonium pectorale genome demonstrates co-option of cell cycle regulation during the evolution of multicellularity.</title>
        <authorList>
            <person name="Hanschen E.R."/>
            <person name="Marriage T.N."/>
            <person name="Ferris P.J."/>
            <person name="Hamaji T."/>
            <person name="Toyoda A."/>
            <person name="Fujiyama A."/>
            <person name="Neme R."/>
            <person name="Noguchi H."/>
            <person name="Minakuchi Y."/>
            <person name="Suzuki M."/>
            <person name="Kawai-Toyooka H."/>
            <person name="Smith D.R."/>
            <person name="Sparks H."/>
            <person name="Anderson J."/>
            <person name="Bakaric R."/>
            <person name="Luria V."/>
            <person name="Karger A."/>
            <person name="Kirschner M.W."/>
            <person name="Durand P.M."/>
            <person name="Michod R.E."/>
            <person name="Nozaki H."/>
            <person name="Olson B.J."/>
        </authorList>
    </citation>
    <scope>NUCLEOTIDE SEQUENCE [LARGE SCALE GENOMIC DNA]</scope>
    <source>
        <strain evidence="3">NIES-2863</strain>
    </source>
</reference>
<feature type="region of interest" description="Disordered" evidence="1">
    <location>
        <begin position="838"/>
        <end position="873"/>
    </location>
</feature>
<dbReference type="AlphaFoldDB" id="A0A150GUT7"/>
<feature type="region of interest" description="Disordered" evidence="1">
    <location>
        <begin position="650"/>
        <end position="786"/>
    </location>
</feature>
<dbReference type="Proteomes" id="UP000075714">
    <property type="component" value="Unassembled WGS sequence"/>
</dbReference>
<feature type="compositionally biased region" description="Basic residues" evidence="1">
    <location>
        <begin position="844"/>
        <end position="853"/>
    </location>
</feature>
<dbReference type="InterPro" id="IPR011992">
    <property type="entry name" value="EF-hand-dom_pair"/>
</dbReference>
<dbReference type="SUPFAM" id="SSF47473">
    <property type="entry name" value="EF-hand"/>
    <property type="match status" value="1"/>
</dbReference>
<organism evidence="2 3">
    <name type="scientific">Gonium pectorale</name>
    <name type="common">Green alga</name>
    <dbReference type="NCBI Taxonomy" id="33097"/>
    <lineage>
        <taxon>Eukaryota</taxon>
        <taxon>Viridiplantae</taxon>
        <taxon>Chlorophyta</taxon>
        <taxon>core chlorophytes</taxon>
        <taxon>Chlorophyceae</taxon>
        <taxon>CS clade</taxon>
        <taxon>Chlamydomonadales</taxon>
        <taxon>Volvocaceae</taxon>
        <taxon>Gonium</taxon>
    </lineage>
</organism>
<keyword evidence="3" id="KW-1185">Reference proteome</keyword>
<sequence>MKQLELQHEELQQKAARIQGLFQFLNFSDAAAFDRCLGRSGKSPDCLSRAPDGGPTRQYTTITTAAQNRKMRQNEAHRSVQLNAQRREPASLSNAEIMNRLKEVFVAYTDPYLYAHTGRREMNIVGFLRLMRDCRLLDNKLSLVSADVIFTRVDAGVDVDPGSGGTVLGDLHVDFGEFMRCLHAVVRMKFPKITDEQEALLLLARKWVLPFASDSGTAGAGSSVDGLFSRSTMNLIRKYDGQLKRLFAWYSSLGETDPSRVSWAWAREHGGTISSSGFVLMLLNFEVLPVLLSKGKALDTFDRCEAANDGDEKANRMYYPAFLETISEIALEVGKFVLPRIRAAASPDELKLLRRYAESCPPPHGPKVLQAYQDALVSRGRDPSSLLEQGHALYDAEGVKRHNEEKAAAALRKKLQADAEDVVQRRENLRQRFALTRLRNFYRDVRTFNNNTTWPPERDTSPQNARAVDAGDAEVGVHVAFYDAERAIKTPTPVWIPVGHVASRRYTSTSVAPDQSTPTGAGAAAVGTAAAAAAPGTMLSGAAGNVLVLEVPPAAAASKPAAFLTPTGQNGQPGYKQLTIHIPGIVPASGGPGTYVRSPKPYMLKVSIEDRDEHEAIMDLAGRLPYIRTQPRGGGDAAAATGALAASASVSSLHGRPRAVTAPADLAPQRRVSQGLGTSTAEPSYATAGEEPGYSGLAVEDSRLTAASSRPHLPPVHHQLHRQQATAAALAALAGQAAPRAHLRHSHGGASSLHLPPAASQPFHPLPHPHGADPASSQHLHMPPLGPSASVASLNLALPLGPSPSQLGALGVIPQAAVGAAGMLSESQRSGAFAATGAAGLRSSLHRGKSQRRRPVDARGMPQLPLPVESKPSMEVEAALKELDRFDSSMVSVVAA</sequence>
<dbReference type="Gene3D" id="1.10.238.10">
    <property type="entry name" value="EF-hand"/>
    <property type="match status" value="1"/>
</dbReference>
<name>A0A150GUT7_GONPE</name>
<comment type="caution">
    <text evidence="2">The sequence shown here is derived from an EMBL/GenBank/DDBJ whole genome shotgun (WGS) entry which is preliminary data.</text>
</comment>
<evidence type="ECO:0000256" key="1">
    <source>
        <dbReference type="SAM" id="MobiDB-lite"/>
    </source>
</evidence>
<dbReference type="OrthoDB" id="537469at2759"/>
<feature type="compositionally biased region" description="Polar residues" evidence="1">
    <location>
        <begin position="671"/>
        <end position="682"/>
    </location>
</feature>